<keyword evidence="4" id="KW-0479">Metal-binding</keyword>
<evidence type="ECO:0000256" key="6">
    <source>
        <dbReference type="RuleBase" id="RU004466"/>
    </source>
</evidence>
<dbReference type="PANTHER" id="PTHR12001:SF85">
    <property type="entry name" value="SHORT CHAIN ISOPRENYL DIPHOSPHATE SYNTHASE"/>
    <property type="match status" value="1"/>
</dbReference>
<dbReference type="PANTHER" id="PTHR12001">
    <property type="entry name" value="GERANYLGERANYL PYROPHOSPHATE SYNTHASE"/>
    <property type="match status" value="1"/>
</dbReference>
<evidence type="ECO:0000256" key="5">
    <source>
        <dbReference type="ARBA" id="ARBA00022842"/>
    </source>
</evidence>
<protein>
    <submittedName>
        <fullName evidence="7">Uncharacterized protein</fullName>
    </submittedName>
</protein>
<dbReference type="InterPro" id="IPR033749">
    <property type="entry name" value="Polyprenyl_synt_CS"/>
</dbReference>
<gene>
    <name evidence="7" type="ORF">McpAg1_17470</name>
</gene>
<dbReference type="AlphaFoldDB" id="A0AAE4ME72"/>
<evidence type="ECO:0000256" key="2">
    <source>
        <dbReference type="ARBA" id="ARBA00006706"/>
    </source>
</evidence>
<evidence type="ECO:0000256" key="3">
    <source>
        <dbReference type="ARBA" id="ARBA00022679"/>
    </source>
</evidence>
<dbReference type="GO" id="GO:0046872">
    <property type="term" value="F:metal ion binding"/>
    <property type="evidence" value="ECO:0007669"/>
    <property type="project" value="UniProtKB-KW"/>
</dbReference>
<dbReference type="RefSeq" id="WP_338094921.1">
    <property type="nucleotide sequence ID" value="NZ_JAWDKA010000010.1"/>
</dbReference>
<organism evidence="7 8">
    <name type="scientific">Methanorbis furvi</name>
    <dbReference type="NCBI Taxonomy" id="3028299"/>
    <lineage>
        <taxon>Archaea</taxon>
        <taxon>Methanobacteriati</taxon>
        <taxon>Methanobacteriota</taxon>
        <taxon>Stenosarchaea group</taxon>
        <taxon>Methanomicrobia</taxon>
        <taxon>Methanomicrobiales</taxon>
        <taxon>Methanocorpusculaceae</taxon>
        <taxon>Methanorbis</taxon>
    </lineage>
</organism>
<keyword evidence="3 6" id="KW-0808">Transferase</keyword>
<dbReference type="SFLD" id="SFLDS00005">
    <property type="entry name" value="Isoprenoid_Synthase_Type_I"/>
    <property type="match status" value="1"/>
</dbReference>
<dbReference type="Proteomes" id="UP001273136">
    <property type="component" value="Unassembled WGS sequence"/>
</dbReference>
<dbReference type="Gene3D" id="1.10.600.10">
    <property type="entry name" value="Farnesyl Diphosphate Synthase"/>
    <property type="match status" value="1"/>
</dbReference>
<comment type="caution">
    <text evidence="7">The sequence shown here is derived from an EMBL/GenBank/DDBJ whole genome shotgun (WGS) entry which is preliminary data.</text>
</comment>
<evidence type="ECO:0000256" key="4">
    <source>
        <dbReference type="ARBA" id="ARBA00022723"/>
    </source>
</evidence>
<dbReference type="InterPro" id="IPR008949">
    <property type="entry name" value="Isoprenoid_synthase_dom_sf"/>
</dbReference>
<evidence type="ECO:0000256" key="1">
    <source>
        <dbReference type="ARBA" id="ARBA00001946"/>
    </source>
</evidence>
<dbReference type="PROSITE" id="PS00723">
    <property type="entry name" value="POLYPRENYL_SYNTHASE_1"/>
    <property type="match status" value="1"/>
</dbReference>
<keyword evidence="8" id="KW-1185">Reference proteome</keyword>
<reference evidence="7" key="1">
    <citation type="submission" date="2023-06" db="EMBL/GenBank/DDBJ databases">
        <title>Genome sequence of Methancorpusculaceae sp. Ag1.</title>
        <authorList>
            <person name="Protasov E."/>
            <person name="Platt K."/>
            <person name="Poehlein A."/>
            <person name="Daniel R."/>
            <person name="Brune A."/>
        </authorList>
    </citation>
    <scope>NUCLEOTIDE SEQUENCE</scope>
    <source>
        <strain evidence="7">Ag1</strain>
    </source>
</reference>
<evidence type="ECO:0000313" key="8">
    <source>
        <dbReference type="Proteomes" id="UP001273136"/>
    </source>
</evidence>
<dbReference type="SUPFAM" id="SSF48576">
    <property type="entry name" value="Terpenoid synthases"/>
    <property type="match status" value="1"/>
</dbReference>
<dbReference type="SFLD" id="SFLDG01017">
    <property type="entry name" value="Polyprenyl_Transferase_Like"/>
    <property type="match status" value="1"/>
</dbReference>
<comment type="cofactor">
    <cofactor evidence="1">
        <name>Mg(2+)</name>
        <dbReference type="ChEBI" id="CHEBI:18420"/>
    </cofactor>
</comment>
<dbReference type="Pfam" id="PF00348">
    <property type="entry name" value="polyprenyl_synt"/>
    <property type="match status" value="1"/>
</dbReference>
<keyword evidence="5" id="KW-0460">Magnesium</keyword>
<dbReference type="EMBL" id="JAWDKA010000010">
    <property type="protein sequence ID" value="MDV0442501.1"/>
    <property type="molecule type" value="Genomic_DNA"/>
</dbReference>
<dbReference type="InterPro" id="IPR000092">
    <property type="entry name" value="Polyprenyl_synt"/>
</dbReference>
<sequence>MELSEYLKSVAEKVDQEADEYSKATDTTLQKASAHLLLGGGKRLRPAMVLLAADAVRKGASADIFSAALALEWTHTFTLVHDDIMDGDSLRRGRPTVHVVWNEATAILAGDVLYARAFEYLCSVKNASAESKVKAVQMLSHACYEICEGQEEDVSFETRNDVRASEYLEMVRKKTGVLYAAAAGIGAALAGGDAKQIAAFYTLGQNTGIAFQIQDDIIDLMTPPEISGKDQASDLRENKQTLLAITAREMGVDLSKYHKDHLTKEEIAEAIALLEMSGVLGKVRGISEKMIADSKAGLASVVPASEERDLIFEMVDFFITRGY</sequence>
<comment type="similarity">
    <text evidence="2 6">Belongs to the FPP/GGPP synthase family.</text>
</comment>
<dbReference type="GO" id="GO:0004659">
    <property type="term" value="F:prenyltransferase activity"/>
    <property type="evidence" value="ECO:0007669"/>
    <property type="project" value="InterPro"/>
</dbReference>
<accession>A0AAE4ME72</accession>
<evidence type="ECO:0000313" key="7">
    <source>
        <dbReference type="EMBL" id="MDV0442501.1"/>
    </source>
</evidence>
<name>A0AAE4ME72_9EURY</name>
<dbReference type="GO" id="GO:0008299">
    <property type="term" value="P:isoprenoid biosynthetic process"/>
    <property type="evidence" value="ECO:0007669"/>
    <property type="project" value="InterPro"/>
</dbReference>
<proteinExistence type="inferred from homology"/>
<dbReference type="CDD" id="cd00685">
    <property type="entry name" value="Trans_IPPS_HT"/>
    <property type="match status" value="1"/>
</dbReference>